<gene>
    <name evidence="6" type="ORF">G7043_25205</name>
</gene>
<evidence type="ECO:0000313" key="7">
    <source>
        <dbReference type="Proteomes" id="UP000481360"/>
    </source>
</evidence>
<dbReference type="Pfam" id="PF03466">
    <property type="entry name" value="LysR_substrate"/>
    <property type="match status" value="1"/>
</dbReference>
<keyword evidence="7" id="KW-1185">Reference proteome</keyword>
<dbReference type="RefSeq" id="WP_166049526.1">
    <property type="nucleotide sequence ID" value="NZ_JAAMPJ010000007.1"/>
</dbReference>
<dbReference type="GO" id="GO:0003677">
    <property type="term" value="F:DNA binding"/>
    <property type="evidence" value="ECO:0007669"/>
    <property type="project" value="UniProtKB-KW"/>
</dbReference>
<dbReference type="Proteomes" id="UP000481360">
    <property type="component" value="Unassembled WGS sequence"/>
</dbReference>
<feature type="domain" description="HTH lysR-type" evidence="5">
    <location>
        <begin position="1"/>
        <end position="62"/>
    </location>
</feature>
<dbReference type="Pfam" id="PF00126">
    <property type="entry name" value="HTH_1"/>
    <property type="match status" value="1"/>
</dbReference>
<organism evidence="6 7">
    <name type="scientific">Lentzea alba</name>
    <dbReference type="NCBI Taxonomy" id="2714351"/>
    <lineage>
        <taxon>Bacteria</taxon>
        <taxon>Bacillati</taxon>
        <taxon>Actinomycetota</taxon>
        <taxon>Actinomycetes</taxon>
        <taxon>Pseudonocardiales</taxon>
        <taxon>Pseudonocardiaceae</taxon>
        <taxon>Lentzea</taxon>
    </lineage>
</organism>
<dbReference type="FunFam" id="1.10.10.10:FF:000001">
    <property type="entry name" value="LysR family transcriptional regulator"/>
    <property type="match status" value="1"/>
</dbReference>
<dbReference type="SUPFAM" id="SSF53850">
    <property type="entry name" value="Periplasmic binding protein-like II"/>
    <property type="match status" value="1"/>
</dbReference>
<evidence type="ECO:0000256" key="1">
    <source>
        <dbReference type="ARBA" id="ARBA00009437"/>
    </source>
</evidence>
<sequence length="316" mass="33565">MLLDVHPQLLRALRAVFETGSLTAASERLGFTQSALSKQIAALEAAAGTRLFDRGPRGVAPTAAGARLARRAAAILDQYEVAQRELEDLPVPLGGRIALGGFPTTALRLVPRTIARVRTDHPSIEIEFLESSTPVQIRRLRAGRLDLAILASGEDLPGWDLTGIEVDPLPSGTLMLAVGRRHRLAGVRRVPVTELAQEEWIVGRGARGEPQFGAWPTVSEPRVVAELGDWSARFGFVAAGLGITTIPRLAATTLPDGIVCVEVDDPGWAGRSMGLAWIGSLTGPAAAVRATLIEEARLIAEGRSGASGRSHRDSAR</sequence>
<dbReference type="InterPro" id="IPR036390">
    <property type="entry name" value="WH_DNA-bd_sf"/>
</dbReference>
<comment type="caution">
    <text evidence="6">The sequence shown here is derived from an EMBL/GenBank/DDBJ whole genome shotgun (WGS) entry which is preliminary data.</text>
</comment>
<evidence type="ECO:0000313" key="6">
    <source>
        <dbReference type="EMBL" id="NGY62229.1"/>
    </source>
</evidence>
<comment type="similarity">
    <text evidence="1">Belongs to the LysR transcriptional regulatory family.</text>
</comment>
<name>A0A7C9RT54_9PSEU</name>
<dbReference type="InterPro" id="IPR000847">
    <property type="entry name" value="LysR_HTH_N"/>
</dbReference>
<keyword evidence="4" id="KW-0804">Transcription</keyword>
<accession>A0A7C9RT54</accession>
<keyword evidence="2" id="KW-0805">Transcription regulation</keyword>
<keyword evidence="3" id="KW-0238">DNA-binding</keyword>
<protein>
    <submittedName>
        <fullName evidence="6">LysR family transcriptional regulator</fullName>
    </submittedName>
</protein>
<dbReference type="Gene3D" id="1.10.10.10">
    <property type="entry name" value="Winged helix-like DNA-binding domain superfamily/Winged helix DNA-binding domain"/>
    <property type="match status" value="1"/>
</dbReference>
<dbReference type="GO" id="GO:0032993">
    <property type="term" value="C:protein-DNA complex"/>
    <property type="evidence" value="ECO:0007669"/>
    <property type="project" value="TreeGrafter"/>
</dbReference>
<dbReference type="EMBL" id="JAAMPJ010000007">
    <property type="protein sequence ID" value="NGY62229.1"/>
    <property type="molecule type" value="Genomic_DNA"/>
</dbReference>
<dbReference type="InterPro" id="IPR005119">
    <property type="entry name" value="LysR_subst-bd"/>
</dbReference>
<dbReference type="Gene3D" id="3.40.190.10">
    <property type="entry name" value="Periplasmic binding protein-like II"/>
    <property type="match status" value="2"/>
</dbReference>
<evidence type="ECO:0000256" key="3">
    <source>
        <dbReference type="ARBA" id="ARBA00023125"/>
    </source>
</evidence>
<dbReference type="PRINTS" id="PR00039">
    <property type="entry name" value="HTHLYSR"/>
</dbReference>
<dbReference type="GO" id="GO:0003700">
    <property type="term" value="F:DNA-binding transcription factor activity"/>
    <property type="evidence" value="ECO:0007669"/>
    <property type="project" value="InterPro"/>
</dbReference>
<dbReference type="PROSITE" id="PS50931">
    <property type="entry name" value="HTH_LYSR"/>
    <property type="match status" value="1"/>
</dbReference>
<evidence type="ECO:0000256" key="4">
    <source>
        <dbReference type="ARBA" id="ARBA00023163"/>
    </source>
</evidence>
<dbReference type="InterPro" id="IPR036388">
    <property type="entry name" value="WH-like_DNA-bd_sf"/>
</dbReference>
<dbReference type="SUPFAM" id="SSF46785">
    <property type="entry name" value="Winged helix' DNA-binding domain"/>
    <property type="match status" value="1"/>
</dbReference>
<dbReference type="AlphaFoldDB" id="A0A7C9RT54"/>
<dbReference type="PANTHER" id="PTHR30346:SF29">
    <property type="entry name" value="LYSR SUBSTRATE-BINDING"/>
    <property type="match status" value="1"/>
</dbReference>
<evidence type="ECO:0000259" key="5">
    <source>
        <dbReference type="PROSITE" id="PS50931"/>
    </source>
</evidence>
<evidence type="ECO:0000256" key="2">
    <source>
        <dbReference type="ARBA" id="ARBA00023015"/>
    </source>
</evidence>
<dbReference type="PANTHER" id="PTHR30346">
    <property type="entry name" value="TRANSCRIPTIONAL DUAL REGULATOR HCAR-RELATED"/>
    <property type="match status" value="1"/>
</dbReference>
<proteinExistence type="inferred from homology"/>
<reference evidence="6 7" key="1">
    <citation type="submission" date="2020-03" db="EMBL/GenBank/DDBJ databases">
        <title>Isolation and identification of active actinomycetes.</title>
        <authorList>
            <person name="Sun X."/>
        </authorList>
    </citation>
    <scope>NUCLEOTIDE SEQUENCE [LARGE SCALE GENOMIC DNA]</scope>
    <source>
        <strain evidence="6 7">NEAU-D13</strain>
    </source>
</reference>